<gene>
    <name evidence="5" type="ORF">FG384_03060</name>
</gene>
<dbReference type="InterPro" id="IPR036291">
    <property type="entry name" value="NAD(P)-bd_dom_sf"/>
</dbReference>
<reference evidence="5 6" key="1">
    <citation type="submission" date="2019-06" db="EMBL/GenBank/DDBJ databases">
        <title>Psychrobacillus vulpis sp. nov., a new species isolated from feces of a red fox that inhabits in The Tablas de Daimiel Natural Park, Albacete, Spain.</title>
        <authorList>
            <person name="Rodriguez M."/>
            <person name="Reina J.C."/>
            <person name="Bejar V."/>
            <person name="Llamas I."/>
        </authorList>
    </citation>
    <scope>NUCLEOTIDE SEQUENCE [LARGE SCALE GENOMIC DNA]</scope>
    <source>
        <strain evidence="5 6">Z8</strain>
    </source>
</reference>
<feature type="transmembrane region" description="Helical" evidence="3">
    <location>
        <begin position="405"/>
        <end position="423"/>
    </location>
</feature>
<dbReference type="InterPro" id="IPR001509">
    <property type="entry name" value="Epimerase_deHydtase"/>
</dbReference>
<evidence type="ECO:0000313" key="6">
    <source>
        <dbReference type="Proteomes" id="UP000316626"/>
    </source>
</evidence>
<evidence type="ECO:0000256" key="3">
    <source>
        <dbReference type="SAM" id="Phobius"/>
    </source>
</evidence>
<dbReference type="SUPFAM" id="SSF55781">
    <property type="entry name" value="GAF domain-like"/>
    <property type="match status" value="1"/>
</dbReference>
<feature type="domain" description="NAD-dependent epimerase/dehydratase" evidence="4">
    <location>
        <begin position="3"/>
        <end position="233"/>
    </location>
</feature>
<dbReference type="Pfam" id="PF01370">
    <property type="entry name" value="Epimerase"/>
    <property type="match status" value="1"/>
</dbReference>
<proteinExistence type="inferred from homology"/>
<keyword evidence="6" id="KW-1185">Reference proteome</keyword>
<evidence type="ECO:0000256" key="2">
    <source>
        <dbReference type="SAM" id="Coils"/>
    </source>
</evidence>
<comment type="caution">
    <text evidence="5">The sequence shown here is derived from an EMBL/GenBank/DDBJ whole genome shotgun (WGS) entry which is preliminary data.</text>
</comment>
<accession>A0A544TUR2</accession>
<keyword evidence="3" id="KW-0812">Transmembrane</keyword>
<dbReference type="SUPFAM" id="SSF51735">
    <property type="entry name" value="NAD(P)-binding Rossmann-fold domains"/>
    <property type="match status" value="1"/>
</dbReference>
<dbReference type="Gene3D" id="3.90.25.10">
    <property type="entry name" value="UDP-galactose 4-epimerase, domain 1"/>
    <property type="match status" value="1"/>
</dbReference>
<dbReference type="PANTHER" id="PTHR43000">
    <property type="entry name" value="DTDP-D-GLUCOSE 4,6-DEHYDRATASE-RELATED"/>
    <property type="match status" value="1"/>
</dbReference>
<evidence type="ECO:0000313" key="5">
    <source>
        <dbReference type="EMBL" id="TQR21202.1"/>
    </source>
</evidence>
<evidence type="ECO:0000256" key="1">
    <source>
        <dbReference type="ARBA" id="ARBA00007637"/>
    </source>
</evidence>
<feature type="coiled-coil region" evidence="2">
    <location>
        <begin position="423"/>
        <end position="450"/>
    </location>
</feature>
<dbReference type="AlphaFoldDB" id="A0A544TUR2"/>
<keyword evidence="2" id="KW-0175">Coiled coil</keyword>
<protein>
    <submittedName>
        <fullName evidence="5">NAD-dependent epimerase/dehydratase family protein</fullName>
    </submittedName>
</protein>
<dbReference type="Proteomes" id="UP000316626">
    <property type="component" value="Unassembled WGS sequence"/>
</dbReference>
<dbReference type="InterPro" id="IPR029016">
    <property type="entry name" value="GAF-like_dom_sf"/>
</dbReference>
<dbReference type="Gene3D" id="3.40.50.720">
    <property type="entry name" value="NAD(P)-binding Rossmann-like Domain"/>
    <property type="match status" value="1"/>
</dbReference>
<dbReference type="Gene3D" id="3.30.450.40">
    <property type="match status" value="1"/>
</dbReference>
<comment type="similarity">
    <text evidence="1">Belongs to the NAD(P)-dependent epimerase/dehydratase family.</text>
</comment>
<dbReference type="RefSeq" id="WP_142641093.1">
    <property type="nucleotide sequence ID" value="NZ_VDGI01000002.1"/>
</dbReference>
<keyword evidence="3" id="KW-0472">Membrane</keyword>
<keyword evidence="3" id="KW-1133">Transmembrane helix</keyword>
<evidence type="ECO:0000259" key="4">
    <source>
        <dbReference type="Pfam" id="PF01370"/>
    </source>
</evidence>
<organism evidence="5 6">
    <name type="scientific">Psychrobacillus vulpis</name>
    <dbReference type="NCBI Taxonomy" id="2325572"/>
    <lineage>
        <taxon>Bacteria</taxon>
        <taxon>Bacillati</taxon>
        <taxon>Bacillota</taxon>
        <taxon>Bacilli</taxon>
        <taxon>Bacillales</taxon>
        <taxon>Bacillaceae</taxon>
        <taxon>Psychrobacillus</taxon>
    </lineage>
</organism>
<name>A0A544TUR2_9BACI</name>
<feature type="transmembrane region" description="Helical" evidence="3">
    <location>
        <begin position="327"/>
        <end position="345"/>
    </location>
</feature>
<feature type="transmembrane region" description="Helical" evidence="3">
    <location>
        <begin position="357"/>
        <end position="385"/>
    </location>
</feature>
<dbReference type="EMBL" id="VDGI01000002">
    <property type="protein sequence ID" value="TQR21202.1"/>
    <property type="molecule type" value="Genomic_DNA"/>
</dbReference>
<sequence length="724" mass="82700">MRVLITGGYGFIGSHIADRYYKEGYEVFIIDNFSTGKKENISFKHKNYKLSVEDPKCEEIFKSYHFDVVVHLAAQVSVAKSIVNPREDIEANVVGLVNIITLSQKYQVKKFIFASSAAVYGVNEVIPLKEDEIIKPISPYGISKWIGEEYCNKWKEIHDFESVCFRFSNVYGPRQNNDGEGGVISIFLDRIINNEPIDLFGDGEQTRDFIYVEDVADAIFRASNSNIEGIYNLSTNTEYSINHVIDKMKNIHGDIQTNYKSGRVGDIYKSVLSNQKVKDELDWSPMYDLDEGLERTYNWTITNQASKESAVTITPSKSKTTVIYKKIQPYIENLLVFSFISWLILTNQVSMLDTIDVGIFYIMIIGVIYGNRQSIIAVGLSVWLLVAEKLFEGREIISLLYDTTFFFQIALFLFVGLVVGYSIQRKNNMLKEQKIKIEELDKRYDFLNGVYAEVREVKEELQLRMLNSGDSFGKIHSILKELEGLEPEKVFTSTVNVVQTIMNVKNVSIYILNKNNSFLRLIANSNKPDMSSINSLKVDEVKYVQNILKDGKVFVNKQLLSDIPLMAAPIYHDNKVAAIITINDLDFEKFSLYHENLFKVTADLVESALGRAFSYIEATEMNRYIPNTNILKYSVFEEILSSKKEAKEMHKTPFLLLEGLFEGKSIAEYSRVISGLLRETDYIGQSKKDNILVLLSNTTRNDGEVVLSRFKEKGINFKLLEGEI</sequence>
<dbReference type="OrthoDB" id="9771073at2"/>